<protein>
    <submittedName>
        <fullName evidence="3">DUF3732 domain-containing protein</fullName>
    </submittedName>
</protein>
<dbReference type="InterPro" id="IPR022205">
    <property type="entry name" value="DUF3732"/>
</dbReference>
<feature type="coiled-coil region" evidence="1">
    <location>
        <begin position="284"/>
        <end position="311"/>
    </location>
</feature>
<dbReference type="EMBL" id="JBIASD010000022">
    <property type="protein sequence ID" value="MFF3669592.1"/>
    <property type="molecule type" value="Genomic_DNA"/>
</dbReference>
<accession>A0ABW6SX45</accession>
<dbReference type="Pfam" id="PF12532">
    <property type="entry name" value="DUF3732"/>
    <property type="match status" value="1"/>
</dbReference>
<proteinExistence type="predicted"/>
<dbReference type="RefSeq" id="WP_387415810.1">
    <property type="nucleotide sequence ID" value="NZ_JBIASD010000022.1"/>
</dbReference>
<evidence type="ECO:0000313" key="4">
    <source>
        <dbReference type="Proteomes" id="UP001602013"/>
    </source>
</evidence>
<feature type="region of interest" description="Disordered" evidence="2">
    <location>
        <begin position="580"/>
        <end position="617"/>
    </location>
</feature>
<comment type="caution">
    <text evidence="3">The sequence shown here is derived from an EMBL/GenBank/DDBJ whole genome shotgun (WGS) entry which is preliminary data.</text>
</comment>
<name>A0ABW6SX45_9ACTN</name>
<keyword evidence="1" id="KW-0175">Coiled coil</keyword>
<sequence length="617" mass="68219">MSFQIRHVVVYGRGERVRKVTFELGQLNIITGSSRRGKSAIVTIIDYCLGSGGYPVKAGVTRDNSRGFGLMIVSGDRTMYVARPAPERLHKTADRMYVSVVSDSESIPAFDELEFNTNVDTAKQIIGDLCGIDRSLRLPMPGTTGPLSPSIRHALFFVMQEQNEIANQDVLFHTQGDEHRPNAIRAVIPYFLGAVDTEYATLTIRLRTLKRELVALRRALDERAAALGATGQARALLAEAAAVGLLDELPSQGLNEGEAVAILRPLSLVDVRSVRQPSAQGDQITALNQQRAQLRDRLAGLNIQLTRLRRAANENSDFASEASEQRARLASLGFFGNEDSPPHACPVCGNDAPGAEGTWADMHRELVRLDREIVAIRTDTPKIDQMVALLAEEIQEVTQLLRANKAEIDELEAGVQAITRLRDAEARTALVQGRIGFYLEMLDRRGQQPPLRDRTAEIEAEIAEIEARLEENGNPDLLSSFLARISQNLWEKAQGLELEHSAWPIRLDLRRLTVVADTRNGAVPLHEMGSGENYVGYHVATFLALHEWFAMEDRPVPRVLIMDQPSQVWFPADYAGDGSHVLPDDSGGARSHLPSDHGDHRTSRSRPPSHRHGARRS</sequence>
<feature type="compositionally biased region" description="Basic and acidic residues" evidence="2">
    <location>
        <begin position="593"/>
        <end position="602"/>
    </location>
</feature>
<evidence type="ECO:0000256" key="1">
    <source>
        <dbReference type="SAM" id="Coils"/>
    </source>
</evidence>
<gene>
    <name evidence="3" type="ORF">ACFYXI_28790</name>
</gene>
<organism evidence="3 4">
    <name type="scientific">Microtetraspora malaysiensis</name>
    <dbReference type="NCBI Taxonomy" id="161358"/>
    <lineage>
        <taxon>Bacteria</taxon>
        <taxon>Bacillati</taxon>
        <taxon>Actinomycetota</taxon>
        <taxon>Actinomycetes</taxon>
        <taxon>Streptosporangiales</taxon>
        <taxon>Streptosporangiaceae</taxon>
        <taxon>Microtetraspora</taxon>
    </lineage>
</organism>
<keyword evidence="4" id="KW-1185">Reference proteome</keyword>
<reference evidence="3 4" key="1">
    <citation type="submission" date="2024-10" db="EMBL/GenBank/DDBJ databases">
        <title>The Natural Products Discovery Center: Release of the First 8490 Sequenced Strains for Exploring Actinobacteria Biosynthetic Diversity.</title>
        <authorList>
            <person name="Kalkreuter E."/>
            <person name="Kautsar S.A."/>
            <person name="Yang D."/>
            <person name="Bader C.D."/>
            <person name="Teijaro C.N."/>
            <person name="Fluegel L."/>
            <person name="Davis C.M."/>
            <person name="Simpson J.R."/>
            <person name="Lauterbach L."/>
            <person name="Steele A.D."/>
            <person name="Gui C."/>
            <person name="Meng S."/>
            <person name="Li G."/>
            <person name="Viehrig K."/>
            <person name="Ye F."/>
            <person name="Su P."/>
            <person name="Kiefer A.F."/>
            <person name="Nichols A."/>
            <person name="Cepeda A.J."/>
            <person name="Yan W."/>
            <person name="Fan B."/>
            <person name="Jiang Y."/>
            <person name="Adhikari A."/>
            <person name="Zheng C.-J."/>
            <person name="Schuster L."/>
            <person name="Cowan T.M."/>
            <person name="Smanski M.J."/>
            <person name="Chevrette M.G."/>
            <person name="De Carvalho L.P.S."/>
            <person name="Shen B."/>
        </authorList>
    </citation>
    <scope>NUCLEOTIDE SEQUENCE [LARGE SCALE GENOMIC DNA]</scope>
    <source>
        <strain evidence="3 4">NPDC002173</strain>
    </source>
</reference>
<feature type="coiled-coil region" evidence="1">
    <location>
        <begin position="199"/>
        <end position="226"/>
    </location>
</feature>
<evidence type="ECO:0000256" key="2">
    <source>
        <dbReference type="SAM" id="MobiDB-lite"/>
    </source>
</evidence>
<dbReference type="Proteomes" id="UP001602013">
    <property type="component" value="Unassembled WGS sequence"/>
</dbReference>
<feature type="compositionally biased region" description="Basic residues" evidence="2">
    <location>
        <begin position="603"/>
        <end position="617"/>
    </location>
</feature>
<evidence type="ECO:0000313" key="3">
    <source>
        <dbReference type="EMBL" id="MFF3669592.1"/>
    </source>
</evidence>